<dbReference type="InterPro" id="IPR017938">
    <property type="entry name" value="Riboflavin_synthase-like_b-brl"/>
</dbReference>
<name>A0A370CIZ2_9COXI</name>
<organism evidence="5 6">
    <name type="scientific">Candidatus Aquirickettsiella gammari</name>
    <dbReference type="NCBI Taxonomy" id="2016198"/>
    <lineage>
        <taxon>Bacteria</taxon>
        <taxon>Pseudomonadati</taxon>
        <taxon>Pseudomonadota</taxon>
        <taxon>Gammaproteobacteria</taxon>
        <taxon>Legionellales</taxon>
        <taxon>Coxiellaceae</taxon>
        <taxon>Candidatus Aquirickettsiella</taxon>
    </lineage>
</organism>
<evidence type="ECO:0000259" key="4">
    <source>
        <dbReference type="PROSITE" id="PS51177"/>
    </source>
</evidence>
<protein>
    <recommendedName>
        <fullName evidence="2">Riboflavin synthase</fullName>
        <ecNumber evidence="2">2.5.1.9</ecNumber>
    </recommendedName>
</protein>
<dbReference type="NCBIfam" id="TIGR00187">
    <property type="entry name" value="ribE"/>
    <property type="match status" value="1"/>
</dbReference>
<dbReference type="Proteomes" id="UP000226429">
    <property type="component" value="Unassembled WGS sequence"/>
</dbReference>
<dbReference type="NCBIfam" id="NF006767">
    <property type="entry name" value="PRK09289.1"/>
    <property type="match status" value="1"/>
</dbReference>
<evidence type="ECO:0000256" key="3">
    <source>
        <dbReference type="PROSITE-ProRule" id="PRU00524"/>
    </source>
</evidence>
<dbReference type="GO" id="GO:0004746">
    <property type="term" value="F:riboflavin synthase activity"/>
    <property type="evidence" value="ECO:0007669"/>
    <property type="project" value="UniProtKB-UniRule"/>
</dbReference>
<dbReference type="PANTHER" id="PTHR21098">
    <property type="entry name" value="RIBOFLAVIN SYNTHASE ALPHA CHAIN"/>
    <property type="match status" value="1"/>
</dbReference>
<sequence>MFSGITQGLFAVKSLLKRPGLLQYSVVLNEDLTKDLKIGASVAIDGVCQTVVDVQGFEVSFEAMQETLAKTTLNELFINRQVSVERSLRLGDELGGHALSGHVFETAIITDKRITDNNLCLTIQCSKACFAFVKPKGYIAVDGSSLTIGLTDKKQFSFEIYLIPETLRRTNFSHKNIGDTVNLEPDMKIMILVEALRDYFSNIEDRLKKIETELKTIQ</sequence>
<feature type="repeat" description="Lumazine-binding" evidence="3">
    <location>
        <begin position="1"/>
        <end position="97"/>
    </location>
</feature>
<evidence type="ECO:0000313" key="5">
    <source>
        <dbReference type="EMBL" id="RDH40276.1"/>
    </source>
</evidence>
<dbReference type="SUPFAM" id="SSF63380">
    <property type="entry name" value="Riboflavin synthase domain-like"/>
    <property type="match status" value="2"/>
</dbReference>
<dbReference type="GO" id="GO:0009231">
    <property type="term" value="P:riboflavin biosynthetic process"/>
    <property type="evidence" value="ECO:0007669"/>
    <property type="project" value="TreeGrafter"/>
</dbReference>
<reference evidence="5 6" key="1">
    <citation type="journal article" date="2017" name="Int. J. Syst. Evol. Microbiol.">
        <title>Aquarickettsiella crustaci n. gen. n. sp. (Gammaproteobacteria: Legionellales: Coxiellaceae); a bacterial pathogen of the freshwater crustacean: Gammarus fossarum (Malacostraca: Amphipoda).</title>
        <authorList>
            <person name="Bojko J."/>
            <person name="Dunn A.M."/>
            <person name="Stebbing P.D."/>
            <person name="Van Aerle R."/>
            <person name="Bacela-Spychalska K."/>
            <person name="Bean T.P."/>
            <person name="Stentiford G.D."/>
        </authorList>
    </citation>
    <scope>NUCLEOTIDE SEQUENCE [LARGE SCALE GENOMIC DNA]</scope>
    <source>
        <strain evidence="5">RA15029</strain>
    </source>
</reference>
<proteinExistence type="predicted"/>
<gene>
    <name evidence="5" type="ORF">CFE62_004505</name>
</gene>
<dbReference type="Pfam" id="PF00677">
    <property type="entry name" value="Lum_binding"/>
    <property type="match status" value="2"/>
</dbReference>
<comment type="caution">
    <text evidence="5">The sequence shown here is derived from an EMBL/GenBank/DDBJ whole genome shotgun (WGS) entry which is preliminary data.</text>
</comment>
<feature type="repeat" description="Lumazine-binding" evidence="3">
    <location>
        <begin position="98"/>
        <end position="196"/>
    </location>
</feature>
<accession>A0A370CIZ2</accession>
<dbReference type="PIRSF" id="PIRSF000498">
    <property type="entry name" value="Riboflavin_syn_A"/>
    <property type="match status" value="1"/>
</dbReference>
<keyword evidence="6" id="KW-1185">Reference proteome</keyword>
<dbReference type="EMBL" id="NMOS02000011">
    <property type="protein sequence ID" value="RDH40276.1"/>
    <property type="molecule type" value="Genomic_DNA"/>
</dbReference>
<keyword evidence="1" id="KW-0677">Repeat</keyword>
<dbReference type="InterPro" id="IPR023366">
    <property type="entry name" value="ATP_synth_asu-like_sf"/>
</dbReference>
<evidence type="ECO:0000256" key="2">
    <source>
        <dbReference type="NCBIfam" id="TIGR00187"/>
    </source>
</evidence>
<reference evidence="5 6" key="2">
    <citation type="journal article" date="2018" name="J. Invertebr. Pathol.">
        <title>'Candidatus Aquirickettsiella gammari' (Gammaproteobacteria: Legionellales: Coxiellaceae): A bacterial pathogen of the freshwater crustacean Gammarus fossarum (Malacostraca: Amphipoda).</title>
        <authorList>
            <person name="Bojko J."/>
            <person name="Dunn A.M."/>
            <person name="Stebbing P.D."/>
            <person name="van Aerle R."/>
            <person name="Bacela-Spychalska K."/>
            <person name="Bean T.P."/>
            <person name="Urrutia A."/>
            <person name="Stentiford G.D."/>
        </authorList>
    </citation>
    <scope>NUCLEOTIDE SEQUENCE [LARGE SCALE GENOMIC DNA]</scope>
    <source>
        <strain evidence="5">RA15029</strain>
    </source>
</reference>
<dbReference type="AlphaFoldDB" id="A0A370CIZ2"/>
<dbReference type="PANTHER" id="PTHR21098:SF0">
    <property type="entry name" value="RIBOFLAVIN SYNTHASE"/>
    <property type="match status" value="1"/>
</dbReference>
<dbReference type="InterPro" id="IPR026017">
    <property type="entry name" value="Lumazine-bd_dom"/>
</dbReference>
<evidence type="ECO:0000256" key="1">
    <source>
        <dbReference type="ARBA" id="ARBA00022737"/>
    </source>
</evidence>
<dbReference type="CDD" id="cd00402">
    <property type="entry name" value="Riboflavin_synthase_like"/>
    <property type="match status" value="1"/>
</dbReference>
<dbReference type="PROSITE" id="PS51177">
    <property type="entry name" value="LUMAZINE_BIND"/>
    <property type="match status" value="2"/>
</dbReference>
<feature type="domain" description="Lumazine-binding" evidence="4">
    <location>
        <begin position="98"/>
        <end position="196"/>
    </location>
</feature>
<dbReference type="EC" id="2.5.1.9" evidence="2"/>
<dbReference type="NCBIfam" id="NF009566">
    <property type="entry name" value="PRK13020.1"/>
    <property type="match status" value="1"/>
</dbReference>
<feature type="domain" description="Lumazine-binding" evidence="4">
    <location>
        <begin position="1"/>
        <end position="97"/>
    </location>
</feature>
<dbReference type="Gene3D" id="2.40.30.20">
    <property type="match status" value="2"/>
</dbReference>
<dbReference type="InterPro" id="IPR001783">
    <property type="entry name" value="Lumazine-bd"/>
</dbReference>
<evidence type="ECO:0000313" key="6">
    <source>
        <dbReference type="Proteomes" id="UP000226429"/>
    </source>
</evidence>